<proteinExistence type="predicted"/>
<organism evidence="2 3">
    <name type="scientific">Nocardia pseudobrasiliensis</name>
    <dbReference type="NCBI Taxonomy" id="45979"/>
    <lineage>
        <taxon>Bacteria</taxon>
        <taxon>Bacillati</taxon>
        <taxon>Actinomycetota</taxon>
        <taxon>Actinomycetes</taxon>
        <taxon>Mycobacteriales</taxon>
        <taxon>Nocardiaceae</taxon>
        <taxon>Nocardia</taxon>
    </lineage>
</organism>
<keyword evidence="3" id="KW-1185">Reference proteome</keyword>
<evidence type="ECO:0000313" key="3">
    <source>
        <dbReference type="Proteomes" id="UP000254869"/>
    </source>
</evidence>
<evidence type="ECO:0000313" key="2">
    <source>
        <dbReference type="EMBL" id="RDI65670.1"/>
    </source>
</evidence>
<accession>A0A370I4Y8</accession>
<evidence type="ECO:0000256" key="1">
    <source>
        <dbReference type="SAM" id="MobiDB-lite"/>
    </source>
</evidence>
<dbReference type="EMBL" id="QQBC01000006">
    <property type="protein sequence ID" value="RDI65670.1"/>
    <property type="molecule type" value="Genomic_DNA"/>
</dbReference>
<dbReference type="STRING" id="1210086.GCA_001613105_01896"/>
<gene>
    <name evidence="2" type="ORF">DFR76_106542</name>
</gene>
<name>A0A370I4Y8_9NOCA</name>
<comment type="caution">
    <text evidence="2">The sequence shown here is derived from an EMBL/GenBank/DDBJ whole genome shotgun (WGS) entry which is preliminary data.</text>
</comment>
<dbReference type="AlphaFoldDB" id="A0A370I4Y8"/>
<feature type="compositionally biased region" description="Low complexity" evidence="1">
    <location>
        <begin position="29"/>
        <end position="43"/>
    </location>
</feature>
<reference evidence="2 3" key="1">
    <citation type="submission" date="2018-07" db="EMBL/GenBank/DDBJ databases">
        <title>Genomic Encyclopedia of Type Strains, Phase IV (KMG-IV): sequencing the most valuable type-strain genomes for metagenomic binning, comparative biology and taxonomic classification.</title>
        <authorList>
            <person name="Goeker M."/>
        </authorList>
    </citation>
    <scope>NUCLEOTIDE SEQUENCE [LARGE SCALE GENOMIC DNA]</scope>
    <source>
        <strain evidence="2 3">DSM 44290</strain>
    </source>
</reference>
<feature type="region of interest" description="Disordered" evidence="1">
    <location>
        <begin position="29"/>
        <end position="73"/>
    </location>
</feature>
<dbReference type="Proteomes" id="UP000254869">
    <property type="component" value="Unassembled WGS sequence"/>
</dbReference>
<protein>
    <submittedName>
        <fullName evidence="2">Uncharacterized protein</fullName>
    </submittedName>
</protein>
<sequence length="73" mass="7734">MSVPAKEPAVQPLSPELVEMLTGLVPRRLLGPTGLGAPTLLTPPERPPAPEPEPRPPPKRIPLGPTALHRSRG</sequence>